<gene>
    <name evidence="2" type="ORF">A4R43_12290</name>
</gene>
<accession>A0A344L5A8</accession>
<proteinExistence type="predicted"/>
<dbReference type="EMBL" id="CP015163">
    <property type="protein sequence ID" value="AXB43232.1"/>
    <property type="molecule type" value="Genomic_DNA"/>
</dbReference>
<keyword evidence="1" id="KW-0472">Membrane</keyword>
<dbReference type="Pfam" id="PF05108">
    <property type="entry name" value="T7SS_ESX1_EccB"/>
    <property type="match status" value="1"/>
</dbReference>
<dbReference type="Proteomes" id="UP000250434">
    <property type="component" value="Chromosome"/>
</dbReference>
<dbReference type="PANTHER" id="PTHR40765">
    <property type="entry name" value="ESX-2 SECRETION SYSTEM ATPASE ECCB2"/>
    <property type="match status" value="1"/>
</dbReference>
<protein>
    <submittedName>
        <fullName evidence="2">Type VII secretion protein EccB</fullName>
    </submittedName>
</protein>
<dbReference type="GO" id="GO:0005576">
    <property type="term" value="C:extracellular region"/>
    <property type="evidence" value="ECO:0007669"/>
    <property type="project" value="TreeGrafter"/>
</dbReference>
<dbReference type="AlphaFoldDB" id="A0A344L5A8"/>
<keyword evidence="3" id="KW-1185">Reference proteome</keyword>
<evidence type="ECO:0000256" key="1">
    <source>
        <dbReference type="SAM" id="Phobius"/>
    </source>
</evidence>
<dbReference type="Gene3D" id="3.30.2390.20">
    <property type="entry name" value="Type VII secretion system EccB, repeat 1 domain"/>
    <property type="match status" value="1"/>
</dbReference>
<keyword evidence="1" id="KW-1133">Transmembrane helix</keyword>
<reference evidence="2 3" key="1">
    <citation type="submission" date="2016-04" db="EMBL/GenBank/DDBJ databases">
        <title>Complete genome sequence and analysis of deep-sea sediment isolate, Amycolatopsis sp. WP1.</title>
        <authorList>
            <person name="Wang H."/>
            <person name="Chen S."/>
            <person name="Wu Q."/>
        </authorList>
    </citation>
    <scope>NUCLEOTIDE SEQUENCE [LARGE SCALE GENOMIC DNA]</scope>
    <source>
        <strain evidence="2 3">WP1</strain>
    </source>
</reference>
<sequence>MASKRDLLQAHQFLAQRVISALVTREPDPEQPPFRRPGGAAVGSIVVGVLILVGFWVYGLVNPGGNTSWRDKPAVIVAQESGARYVHLGGVLHPVTNYASALLALGEHAETVSVSSDSLAGVPRGPWIGLIDAPDALPAPGQLLTGGWSLCSRPVPAANGSTVDESLLLVGAGAPGGTPLAGAAVLAEVPASGETYLIANGHRHRIEQPSIVSAGLALTGEPRTRTGMPLVDILPAGAPIGPLRPAGTGSPSTAVPGMAGLRVGQLLAVQTSGGREHYLAEADRLRPISPLQYDIQRADPETARAYDGGQPSDVLLGPAAAAAAPQAPPAPAEPGAPPAVRPRFAGGGTLCATYQPGATAPELHVDALVPELATGATARRGAHGMPLADRVHVEPGRAALVEVMPSAGAHAGTLVLVTDQGRAYPLANREVLNILGYGNAEPVRLPAGIVDRVPLGSGLDPATVLGP</sequence>
<dbReference type="InterPro" id="IPR044857">
    <property type="entry name" value="T7SS_EccB_R1"/>
</dbReference>
<dbReference type="InterPro" id="IPR007795">
    <property type="entry name" value="T7SS_EccB"/>
</dbReference>
<dbReference type="OrthoDB" id="3847604at2"/>
<dbReference type="KEGG" id="aab:A4R43_12290"/>
<evidence type="ECO:0000313" key="2">
    <source>
        <dbReference type="EMBL" id="AXB43232.1"/>
    </source>
</evidence>
<dbReference type="RefSeq" id="WP_113692473.1">
    <property type="nucleotide sequence ID" value="NZ_CP015163.1"/>
</dbReference>
<dbReference type="NCBIfam" id="TIGR03919">
    <property type="entry name" value="T7SS_EccB"/>
    <property type="match status" value="1"/>
</dbReference>
<organism evidence="2 3">
    <name type="scientific">Amycolatopsis albispora</name>
    <dbReference type="NCBI Taxonomy" id="1804986"/>
    <lineage>
        <taxon>Bacteria</taxon>
        <taxon>Bacillati</taxon>
        <taxon>Actinomycetota</taxon>
        <taxon>Actinomycetes</taxon>
        <taxon>Pseudonocardiales</taxon>
        <taxon>Pseudonocardiaceae</taxon>
        <taxon>Amycolatopsis</taxon>
    </lineage>
</organism>
<evidence type="ECO:0000313" key="3">
    <source>
        <dbReference type="Proteomes" id="UP000250434"/>
    </source>
</evidence>
<keyword evidence="1" id="KW-0812">Transmembrane</keyword>
<dbReference type="PANTHER" id="PTHR40765:SF2">
    <property type="entry name" value="ESX-2 SECRETION SYSTEM ATPASE ECCB2"/>
    <property type="match status" value="1"/>
</dbReference>
<name>A0A344L5A8_9PSEU</name>
<feature type="transmembrane region" description="Helical" evidence="1">
    <location>
        <begin position="39"/>
        <end position="61"/>
    </location>
</feature>